<gene>
    <name evidence="1" type="ORF">DPEC_G00075800</name>
</gene>
<dbReference type="EMBL" id="CM055733">
    <property type="protein sequence ID" value="KAJ8010506.1"/>
    <property type="molecule type" value="Genomic_DNA"/>
</dbReference>
<evidence type="ECO:0000313" key="2">
    <source>
        <dbReference type="Proteomes" id="UP001157502"/>
    </source>
</evidence>
<sequence>MEMDNDTCHTEPDNILGFRLSVYYPVLLALGLVGNGLALVIVCKYEKLNTVANIFLLNLIISHLVVLFGLPFWAVYHHMTIWVFGRVWCKISIIVYFLGFYSSILFLTLMTFDRYLAVVYAVPSTRLRIFYCYIRIAMTVISSRMVKKYRTLRLIFVMVLLFFLCWTPYNVVLMVYMDETDVACETRMKYDYDLHATRLITYMYFCISPVFYTFVGRKFQNHLRNLIARQTPFLKEKKISTNSSEMLSHRVPQADMTVSSDVRV</sequence>
<accession>A0ACC2H428</accession>
<dbReference type="Proteomes" id="UP001157502">
    <property type="component" value="Chromosome 6"/>
</dbReference>
<protein>
    <submittedName>
        <fullName evidence="1">Uncharacterized protein</fullName>
    </submittedName>
</protein>
<organism evidence="1 2">
    <name type="scientific">Dallia pectoralis</name>
    <name type="common">Alaska blackfish</name>
    <dbReference type="NCBI Taxonomy" id="75939"/>
    <lineage>
        <taxon>Eukaryota</taxon>
        <taxon>Metazoa</taxon>
        <taxon>Chordata</taxon>
        <taxon>Craniata</taxon>
        <taxon>Vertebrata</taxon>
        <taxon>Euteleostomi</taxon>
        <taxon>Actinopterygii</taxon>
        <taxon>Neopterygii</taxon>
        <taxon>Teleostei</taxon>
        <taxon>Protacanthopterygii</taxon>
        <taxon>Esociformes</taxon>
        <taxon>Umbridae</taxon>
        <taxon>Dallia</taxon>
    </lineage>
</organism>
<evidence type="ECO:0000313" key="1">
    <source>
        <dbReference type="EMBL" id="KAJ8010506.1"/>
    </source>
</evidence>
<comment type="caution">
    <text evidence="1">The sequence shown here is derived from an EMBL/GenBank/DDBJ whole genome shotgun (WGS) entry which is preliminary data.</text>
</comment>
<proteinExistence type="predicted"/>
<reference evidence="1" key="1">
    <citation type="submission" date="2021-05" db="EMBL/GenBank/DDBJ databases">
        <authorList>
            <person name="Pan Q."/>
            <person name="Jouanno E."/>
            <person name="Zahm M."/>
            <person name="Klopp C."/>
            <person name="Cabau C."/>
            <person name="Louis A."/>
            <person name="Berthelot C."/>
            <person name="Parey E."/>
            <person name="Roest Crollius H."/>
            <person name="Montfort J."/>
            <person name="Robinson-Rechavi M."/>
            <person name="Bouchez O."/>
            <person name="Lampietro C."/>
            <person name="Lopez Roques C."/>
            <person name="Donnadieu C."/>
            <person name="Postlethwait J."/>
            <person name="Bobe J."/>
            <person name="Dillon D."/>
            <person name="Chandos A."/>
            <person name="von Hippel F."/>
            <person name="Guiguen Y."/>
        </authorList>
    </citation>
    <scope>NUCLEOTIDE SEQUENCE</scope>
    <source>
        <strain evidence="1">YG-Jan2019</strain>
    </source>
</reference>
<name>A0ACC2H428_DALPE</name>
<keyword evidence="2" id="KW-1185">Reference proteome</keyword>